<evidence type="ECO:0000313" key="6">
    <source>
        <dbReference type="Proteomes" id="UP000002931"/>
    </source>
</evidence>
<evidence type="ECO:0000259" key="4">
    <source>
        <dbReference type="PROSITE" id="PS50043"/>
    </source>
</evidence>
<gene>
    <name evidence="5" type="ORF">RB2654_21858</name>
</gene>
<protein>
    <submittedName>
        <fullName evidence="5">Transcriptional regulator, LuxR family protein</fullName>
    </submittedName>
</protein>
<name>A3VLH0_9RHOB</name>
<dbReference type="AlphaFoldDB" id="A3VLH0"/>
<dbReference type="GO" id="GO:0006355">
    <property type="term" value="P:regulation of DNA-templated transcription"/>
    <property type="evidence" value="ECO:0007669"/>
    <property type="project" value="InterPro"/>
</dbReference>
<evidence type="ECO:0000256" key="2">
    <source>
        <dbReference type="ARBA" id="ARBA00023125"/>
    </source>
</evidence>
<evidence type="ECO:0000256" key="3">
    <source>
        <dbReference type="ARBA" id="ARBA00023163"/>
    </source>
</evidence>
<keyword evidence="6" id="KW-1185">Reference proteome</keyword>
<dbReference type="InterPro" id="IPR016032">
    <property type="entry name" value="Sig_transdc_resp-reg_C-effctor"/>
</dbReference>
<keyword evidence="3" id="KW-0804">Transcription</keyword>
<dbReference type="Gene3D" id="1.10.10.10">
    <property type="entry name" value="Winged helix-like DNA-binding domain superfamily/Winged helix DNA-binding domain"/>
    <property type="match status" value="1"/>
</dbReference>
<comment type="caution">
    <text evidence="5">The sequence shown here is derived from an EMBL/GenBank/DDBJ whole genome shotgun (WGS) entry which is preliminary data.</text>
</comment>
<dbReference type="NCBIfam" id="TIGR00229">
    <property type="entry name" value="sensory_box"/>
    <property type="match status" value="1"/>
</dbReference>
<dbReference type="PANTHER" id="PTHR44688">
    <property type="entry name" value="DNA-BINDING TRANSCRIPTIONAL ACTIVATOR DEVR_DOSR"/>
    <property type="match status" value="1"/>
</dbReference>
<keyword evidence="2" id="KW-0238">DNA-binding</keyword>
<proteinExistence type="predicted"/>
<dbReference type="SUPFAM" id="SSF46894">
    <property type="entry name" value="C-terminal effector domain of the bipartite response regulators"/>
    <property type="match status" value="1"/>
</dbReference>
<dbReference type="Pfam" id="PF13426">
    <property type="entry name" value="PAS_9"/>
    <property type="match status" value="1"/>
</dbReference>
<evidence type="ECO:0000313" key="5">
    <source>
        <dbReference type="EMBL" id="EAQ10858.1"/>
    </source>
</evidence>
<dbReference type="PROSITE" id="PS50043">
    <property type="entry name" value="HTH_LUXR_2"/>
    <property type="match status" value="1"/>
</dbReference>
<dbReference type="OrthoDB" id="9782655at2"/>
<dbReference type="PRINTS" id="PR00038">
    <property type="entry name" value="HTHLUXR"/>
</dbReference>
<dbReference type="InterPro" id="IPR000792">
    <property type="entry name" value="Tscrpt_reg_LuxR_C"/>
</dbReference>
<sequence length="183" mass="20881">MEKDCPTSLAFQYAPIGILMSEHRVIVDYNDRFQETFGYGDRDLRGQSLELLYPSVQDFDHIGDTLPDKMKTSGRHWDERLMKRASGELFWCRVRGQTLSPGAPFEKAIWTFADLSEVRPTITLTERERQVAARLAEGLTAKEIARVLGISHRTVETHRAKLLVKMKAKNSLELVARLAGFPF</sequence>
<dbReference type="eggNOG" id="COG2197">
    <property type="taxonomic scope" value="Bacteria"/>
</dbReference>
<organism evidence="5 6">
    <name type="scientific">Maritimibacter alkaliphilus HTCC2654</name>
    <dbReference type="NCBI Taxonomy" id="314271"/>
    <lineage>
        <taxon>Bacteria</taxon>
        <taxon>Pseudomonadati</taxon>
        <taxon>Pseudomonadota</taxon>
        <taxon>Alphaproteobacteria</taxon>
        <taxon>Rhodobacterales</taxon>
        <taxon>Roseobacteraceae</taxon>
        <taxon>Maritimibacter</taxon>
    </lineage>
</organism>
<feature type="domain" description="HTH luxR-type" evidence="4">
    <location>
        <begin position="117"/>
        <end position="182"/>
    </location>
</feature>
<dbReference type="EMBL" id="AAMT01000023">
    <property type="protein sequence ID" value="EAQ10858.1"/>
    <property type="molecule type" value="Genomic_DNA"/>
</dbReference>
<dbReference type="STRING" id="314271.RB2654_21858"/>
<dbReference type="InterPro" id="IPR036388">
    <property type="entry name" value="WH-like_DNA-bd_sf"/>
</dbReference>
<accession>A3VLH0</accession>
<dbReference type="CDD" id="cd06170">
    <property type="entry name" value="LuxR_C_like"/>
    <property type="match status" value="1"/>
</dbReference>
<dbReference type="Pfam" id="PF00196">
    <property type="entry name" value="GerE"/>
    <property type="match status" value="1"/>
</dbReference>
<dbReference type="HOGENOM" id="CLU_105330_0_0_5"/>
<dbReference type="CDD" id="cd00130">
    <property type="entry name" value="PAS"/>
    <property type="match status" value="1"/>
</dbReference>
<keyword evidence="1" id="KW-0805">Transcription regulation</keyword>
<reference evidence="5 6" key="1">
    <citation type="journal article" date="2010" name="J. Bacteriol.">
        <title>Genome sequences of Pelagibaca bermudensis HTCC2601T and Maritimibacter alkaliphilus HTCC2654T, the type strains of two marine Roseobacter genera.</title>
        <authorList>
            <person name="Thrash J.C."/>
            <person name="Cho J.C."/>
            <person name="Ferriera S."/>
            <person name="Johnson J."/>
            <person name="Vergin K.L."/>
            <person name="Giovannoni S.J."/>
        </authorList>
    </citation>
    <scope>NUCLEOTIDE SEQUENCE [LARGE SCALE GENOMIC DNA]</scope>
    <source>
        <strain evidence="5 6">HTCC2654</strain>
    </source>
</reference>
<evidence type="ECO:0000256" key="1">
    <source>
        <dbReference type="ARBA" id="ARBA00023015"/>
    </source>
</evidence>
<dbReference type="InterPro" id="IPR000014">
    <property type="entry name" value="PAS"/>
</dbReference>
<dbReference type="Proteomes" id="UP000002931">
    <property type="component" value="Unassembled WGS sequence"/>
</dbReference>
<dbReference type="GO" id="GO:0003677">
    <property type="term" value="F:DNA binding"/>
    <property type="evidence" value="ECO:0007669"/>
    <property type="project" value="UniProtKB-KW"/>
</dbReference>
<dbReference type="SUPFAM" id="SSF55785">
    <property type="entry name" value="PYP-like sensor domain (PAS domain)"/>
    <property type="match status" value="1"/>
</dbReference>
<dbReference type="PANTHER" id="PTHR44688:SF16">
    <property type="entry name" value="DNA-BINDING TRANSCRIPTIONAL ACTIVATOR DEVR_DOSR"/>
    <property type="match status" value="1"/>
</dbReference>
<dbReference type="InterPro" id="IPR035965">
    <property type="entry name" value="PAS-like_dom_sf"/>
</dbReference>
<dbReference type="SMART" id="SM00421">
    <property type="entry name" value="HTH_LUXR"/>
    <property type="match status" value="1"/>
</dbReference>
<dbReference type="Gene3D" id="3.30.450.20">
    <property type="entry name" value="PAS domain"/>
    <property type="match status" value="1"/>
</dbReference>
<dbReference type="RefSeq" id="WP_008335754.1">
    <property type="nucleotide sequence ID" value="NZ_CH902580.1"/>
</dbReference>